<sequence length="297" mass="32299">MTGLHHPVSCSGYMNWTCHGEELWSHEPSNVEGTNMLCRARSGSSSGRRMSSGRGFSVASASGLSFVPPPLAVVYTSSSYSTRLGKKKCWKARLDSVCRQPESGCRQLLPSRTRFLESSHCLLTGQGRLSTGEGHVSTNEGYLSTATGVLHNLGYRSMIPVDKWVLAVDRSPQQQEKEVGRDEEEAATVATKEPTVVVATTRTVATAATTTPIARRVANTAVAGEGKACTMGEGRVVMNSHTPCMYGTFGSVYTSSSYNTKLGSVYTFSSYSSRIFYSRIWMCLHGRKTSCRVSLRM</sequence>
<reference evidence="1" key="1">
    <citation type="submission" date="2017-07" db="EMBL/GenBank/DDBJ databases">
        <title>Taro Niue Genome Assembly and Annotation.</title>
        <authorList>
            <person name="Atibalentja N."/>
            <person name="Keating K."/>
            <person name="Fields C.J."/>
        </authorList>
    </citation>
    <scope>NUCLEOTIDE SEQUENCE</scope>
    <source>
        <strain evidence="1">Niue_2</strain>
        <tissue evidence="1">Leaf</tissue>
    </source>
</reference>
<comment type="caution">
    <text evidence="1">The sequence shown here is derived from an EMBL/GenBank/DDBJ whole genome shotgun (WGS) entry which is preliminary data.</text>
</comment>
<dbReference type="EMBL" id="NMUH01011436">
    <property type="protein sequence ID" value="MQM21696.1"/>
    <property type="molecule type" value="Genomic_DNA"/>
</dbReference>
<proteinExistence type="predicted"/>
<evidence type="ECO:0000313" key="2">
    <source>
        <dbReference type="Proteomes" id="UP000652761"/>
    </source>
</evidence>
<dbReference type="AlphaFoldDB" id="A0A843XQX7"/>
<dbReference type="Proteomes" id="UP000652761">
    <property type="component" value="Unassembled WGS sequence"/>
</dbReference>
<accession>A0A843XQX7</accession>
<gene>
    <name evidence="1" type="ORF">Taro_054740</name>
</gene>
<organism evidence="1 2">
    <name type="scientific">Colocasia esculenta</name>
    <name type="common">Wild taro</name>
    <name type="synonym">Arum esculentum</name>
    <dbReference type="NCBI Taxonomy" id="4460"/>
    <lineage>
        <taxon>Eukaryota</taxon>
        <taxon>Viridiplantae</taxon>
        <taxon>Streptophyta</taxon>
        <taxon>Embryophyta</taxon>
        <taxon>Tracheophyta</taxon>
        <taxon>Spermatophyta</taxon>
        <taxon>Magnoliopsida</taxon>
        <taxon>Liliopsida</taxon>
        <taxon>Araceae</taxon>
        <taxon>Aroideae</taxon>
        <taxon>Colocasieae</taxon>
        <taxon>Colocasia</taxon>
    </lineage>
</organism>
<protein>
    <submittedName>
        <fullName evidence="1">Uncharacterized protein</fullName>
    </submittedName>
</protein>
<evidence type="ECO:0000313" key="1">
    <source>
        <dbReference type="EMBL" id="MQM21696.1"/>
    </source>
</evidence>
<name>A0A843XQX7_COLES</name>
<keyword evidence="2" id="KW-1185">Reference proteome</keyword>